<feature type="coiled-coil region" evidence="1">
    <location>
        <begin position="226"/>
        <end position="257"/>
    </location>
</feature>
<gene>
    <name evidence="3" type="ORF">ACFSW6_13680</name>
</gene>
<evidence type="ECO:0000313" key="4">
    <source>
        <dbReference type="Proteomes" id="UP001597463"/>
    </source>
</evidence>
<sequence>MSANWNRNFPREPHPSGMISGLPHTPGDKVKPTYENVYIGTFLFTLGYMFSAVSKGAKTAVGIELYQQTRKGEKTIGDLLTSVGGRNIIIEFKREFKEIAGEKTKASKKSLRDKLESFKDSNFNDISKRCHFLSVASEYSDSKKKCLAFLPYIDIIIKPATNHNWIGDGKFCLDYISTPSTEIGVDHEQFKYYVDQLTKVSNGTCGGLAVSIDAEGLRAAVVFDDIRDLQRSISEVELAAEREIQTLEKSIENEVNKTKSKGYER</sequence>
<keyword evidence="1" id="KW-0175">Coiled coil</keyword>
<evidence type="ECO:0000313" key="3">
    <source>
        <dbReference type="EMBL" id="MFD2755142.1"/>
    </source>
</evidence>
<evidence type="ECO:0000256" key="2">
    <source>
        <dbReference type="SAM" id="MobiDB-lite"/>
    </source>
</evidence>
<name>A0ABW5UNE9_9BURK</name>
<dbReference type="RefSeq" id="WP_131423883.1">
    <property type="nucleotide sequence ID" value="NZ_BCNT01000008.1"/>
</dbReference>
<reference evidence="4" key="1">
    <citation type="journal article" date="2019" name="Int. J. Syst. Evol. Microbiol.">
        <title>The Global Catalogue of Microorganisms (GCM) 10K type strain sequencing project: providing services to taxonomists for standard genome sequencing and annotation.</title>
        <authorList>
            <consortium name="The Broad Institute Genomics Platform"/>
            <consortium name="The Broad Institute Genome Sequencing Center for Infectious Disease"/>
            <person name="Wu L."/>
            <person name="Ma J."/>
        </authorList>
    </citation>
    <scope>NUCLEOTIDE SEQUENCE [LARGE SCALE GENOMIC DNA]</scope>
    <source>
        <strain evidence="4">TISTR 1906</strain>
    </source>
</reference>
<dbReference type="EMBL" id="JBHUMV010000006">
    <property type="protein sequence ID" value="MFD2755142.1"/>
    <property type="molecule type" value="Genomic_DNA"/>
</dbReference>
<organism evidence="3 4">
    <name type="scientific">Comamonas terrae</name>
    <dbReference type="NCBI Taxonomy" id="673548"/>
    <lineage>
        <taxon>Bacteria</taxon>
        <taxon>Pseudomonadati</taxon>
        <taxon>Pseudomonadota</taxon>
        <taxon>Betaproteobacteria</taxon>
        <taxon>Burkholderiales</taxon>
        <taxon>Comamonadaceae</taxon>
        <taxon>Comamonas</taxon>
    </lineage>
</organism>
<evidence type="ECO:0000256" key="1">
    <source>
        <dbReference type="SAM" id="Coils"/>
    </source>
</evidence>
<comment type="caution">
    <text evidence="3">The sequence shown here is derived from an EMBL/GenBank/DDBJ whole genome shotgun (WGS) entry which is preliminary data.</text>
</comment>
<keyword evidence="4" id="KW-1185">Reference proteome</keyword>
<feature type="region of interest" description="Disordered" evidence="2">
    <location>
        <begin position="1"/>
        <end position="26"/>
    </location>
</feature>
<dbReference type="Proteomes" id="UP001597463">
    <property type="component" value="Unassembled WGS sequence"/>
</dbReference>
<proteinExistence type="predicted"/>
<protein>
    <submittedName>
        <fullName evidence="3">Uncharacterized protein</fullName>
    </submittedName>
</protein>
<accession>A0ABW5UNE9</accession>